<evidence type="ECO:0000256" key="1">
    <source>
        <dbReference type="SAM" id="MobiDB-lite"/>
    </source>
</evidence>
<reference evidence="2" key="1">
    <citation type="submission" date="2023-03" db="EMBL/GenBank/DDBJ databases">
        <title>Massive genome expansion in bonnet fungi (Mycena s.s.) driven by repeated elements and novel gene families across ecological guilds.</title>
        <authorList>
            <consortium name="Lawrence Berkeley National Laboratory"/>
            <person name="Harder C.B."/>
            <person name="Miyauchi S."/>
            <person name="Viragh M."/>
            <person name="Kuo A."/>
            <person name="Thoen E."/>
            <person name="Andreopoulos B."/>
            <person name="Lu D."/>
            <person name="Skrede I."/>
            <person name="Drula E."/>
            <person name="Henrissat B."/>
            <person name="Morin E."/>
            <person name="Kohler A."/>
            <person name="Barry K."/>
            <person name="LaButti K."/>
            <person name="Morin E."/>
            <person name="Salamov A."/>
            <person name="Lipzen A."/>
            <person name="Mereny Z."/>
            <person name="Hegedus B."/>
            <person name="Baldrian P."/>
            <person name="Stursova M."/>
            <person name="Weitz H."/>
            <person name="Taylor A."/>
            <person name="Grigoriev I.V."/>
            <person name="Nagy L.G."/>
            <person name="Martin F."/>
            <person name="Kauserud H."/>
        </authorList>
    </citation>
    <scope>NUCLEOTIDE SEQUENCE</scope>
    <source>
        <strain evidence="2">CBHHK182m</strain>
    </source>
</reference>
<dbReference type="AlphaFoldDB" id="A0AAD7IB61"/>
<organism evidence="2 3">
    <name type="scientific">Mycena metata</name>
    <dbReference type="NCBI Taxonomy" id="1033252"/>
    <lineage>
        <taxon>Eukaryota</taxon>
        <taxon>Fungi</taxon>
        <taxon>Dikarya</taxon>
        <taxon>Basidiomycota</taxon>
        <taxon>Agaricomycotina</taxon>
        <taxon>Agaricomycetes</taxon>
        <taxon>Agaricomycetidae</taxon>
        <taxon>Agaricales</taxon>
        <taxon>Marasmiineae</taxon>
        <taxon>Mycenaceae</taxon>
        <taxon>Mycena</taxon>
    </lineage>
</organism>
<evidence type="ECO:0000313" key="2">
    <source>
        <dbReference type="EMBL" id="KAJ7739160.1"/>
    </source>
</evidence>
<feature type="non-terminal residue" evidence="2">
    <location>
        <position position="1"/>
    </location>
</feature>
<feature type="region of interest" description="Disordered" evidence="1">
    <location>
        <begin position="126"/>
        <end position="151"/>
    </location>
</feature>
<comment type="caution">
    <text evidence="2">The sequence shown here is derived from an EMBL/GenBank/DDBJ whole genome shotgun (WGS) entry which is preliminary data.</text>
</comment>
<feature type="compositionally biased region" description="Acidic residues" evidence="1">
    <location>
        <begin position="141"/>
        <end position="151"/>
    </location>
</feature>
<protein>
    <submittedName>
        <fullName evidence="2">Uncharacterized protein</fullName>
    </submittedName>
</protein>
<sequence length="151" mass="17518">MRSHMFYVAWGHLVRCSQYPNTPLLSTLDNFTPVWEHLNSPLSPVEFHDVIQWLKAHPDPPIVLIARWEGYLVQSRDQCKQSGMRAIDDLERRWQSLNFRRPGVESDFDASAVICSFEDAVESMVEDPLEGWTSESKSDDRPDENDDSTMY</sequence>
<name>A0AAD7IB61_9AGAR</name>
<dbReference type="EMBL" id="JARKIB010000108">
    <property type="protein sequence ID" value="KAJ7739160.1"/>
    <property type="molecule type" value="Genomic_DNA"/>
</dbReference>
<accession>A0AAD7IB61</accession>
<evidence type="ECO:0000313" key="3">
    <source>
        <dbReference type="Proteomes" id="UP001215598"/>
    </source>
</evidence>
<feature type="non-terminal residue" evidence="2">
    <location>
        <position position="151"/>
    </location>
</feature>
<gene>
    <name evidence="2" type="ORF">B0H16DRAFT_1569057</name>
</gene>
<dbReference type="Proteomes" id="UP001215598">
    <property type="component" value="Unassembled WGS sequence"/>
</dbReference>
<keyword evidence="3" id="KW-1185">Reference proteome</keyword>
<proteinExistence type="predicted"/>